<dbReference type="eggNOG" id="ENOG502SRKT">
    <property type="taxonomic scope" value="Eukaryota"/>
</dbReference>
<protein>
    <recommendedName>
        <fullName evidence="1">F-box domain-containing protein</fullName>
    </recommendedName>
</protein>
<dbReference type="Pfam" id="PF00646">
    <property type="entry name" value="F-box"/>
    <property type="match status" value="2"/>
</dbReference>
<dbReference type="InParanoid" id="K4CG01"/>
<dbReference type="PANTHER" id="PTHR31639">
    <property type="entry name" value="F-BOX PROTEIN-LIKE"/>
    <property type="match status" value="1"/>
</dbReference>
<dbReference type="InterPro" id="IPR001810">
    <property type="entry name" value="F-box_dom"/>
</dbReference>
<dbReference type="EnsemblPlants" id="Solyc07g054590.1.1">
    <property type="protein sequence ID" value="Solyc07g054590.1.1"/>
    <property type="gene ID" value="Solyc07g054590.1"/>
</dbReference>
<feature type="domain" description="F-box" evidence="1">
    <location>
        <begin position="8"/>
        <end position="55"/>
    </location>
</feature>
<reference evidence="2" key="2">
    <citation type="submission" date="2015-06" db="UniProtKB">
        <authorList>
            <consortium name="EnsemblPlants"/>
        </authorList>
    </citation>
    <scope>IDENTIFICATION</scope>
    <source>
        <strain evidence="2">cv. Heinz 1706</strain>
    </source>
</reference>
<dbReference type="InterPro" id="IPR036047">
    <property type="entry name" value="F-box-like_dom_sf"/>
</dbReference>
<dbReference type="InterPro" id="IPR055411">
    <property type="entry name" value="LRR_FXL15/At3g58940/PEG3-like"/>
</dbReference>
<proteinExistence type="predicted"/>
<dbReference type="Pfam" id="PF24758">
    <property type="entry name" value="LRR_At5g56370"/>
    <property type="match status" value="2"/>
</dbReference>
<dbReference type="SUPFAM" id="SSF52058">
    <property type="entry name" value="L domain-like"/>
    <property type="match status" value="1"/>
</dbReference>
<dbReference type="HOGENOM" id="CLU_299852_0_0_1"/>
<dbReference type="PROSITE" id="PS50181">
    <property type="entry name" value="FBOX"/>
    <property type="match status" value="2"/>
</dbReference>
<dbReference type="InterPro" id="IPR032675">
    <property type="entry name" value="LRR_dom_sf"/>
</dbReference>
<accession>K4CG01</accession>
<dbReference type="Proteomes" id="UP000004994">
    <property type="component" value="Chromosome 7"/>
</dbReference>
<dbReference type="Gramene" id="Solyc07g054590.1.1">
    <property type="protein sequence ID" value="Solyc07g054590.1.1"/>
    <property type="gene ID" value="Solyc07g054590.1"/>
</dbReference>
<dbReference type="PaxDb" id="4081-Solyc07g054590.1.1"/>
<reference evidence="2" key="1">
    <citation type="journal article" date="2012" name="Nature">
        <title>The tomato genome sequence provides insights into fleshy fruit evolution.</title>
        <authorList>
            <consortium name="Tomato Genome Consortium"/>
        </authorList>
    </citation>
    <scope>NUCLEOTIDE SEQUENCE [LARGE SCALE GENOMIC DNA]</scope>
    <source>
        <strain evidence="2">cv. Heinz 1706</strain>
    </source>
</reference>
<sequence length="1000" mass="115124">MSIEDLPEDIISNLPIGLIGEIHSHLPWKEVVKTSILSKKWRSIWYSHPIIWLDETDFGADYTNYSSTDKPRRDAFFTHMMELLEIRERNSELDYSVNKLFLRMTLEYDPSAEHLVNKWISFALEKKVRMICLGLKKINRTPYYLRGIAFSGTELVGLTISDCHITNCSFNLPALKLLFLFAVCIKDHDFKDLIAACPRIEKLRVLDTRQLHTIVVSNPHLKFFGGNLSCSNGKIRIESAEFDSLEFSFTKYACKVEITSATTVRELTVGNANNQEALMHLINKFPLLEKLIIHDCSRLQNLHISQRNLASLVLMDCTVVQLVRLTTPKLKSLEYKGPHTNFEGIEDLEELEFVLLYLEPVDMDTYWWYKWLRDILKLCARSKHLSVICNSQKVIIIPEYLRHLVSITDMEHLELEIKTLDATFKEVTDELISILPDLKTLSLTLGSTTKFFQIRIDEDGDLSAEEEEHNPKPNRRVSILRIELILSDCEIPNCSFKLPALKLLFLFVVRIDDDDYKDLIAGCLPTNLENERLEKEEGDEDEKKLLDGGIIIFFMTKKESSKGRRGPDRISSLPTDIMREILSCLPLIDAAGTCILSKEWQRIWYAHPVIQLDEVDFGADYCNYSDKHRAKRFAFLTYLENFLECRKRPSEFNSVDVDKFLLRMTVEPDSPAKELINNWICYALEKNVKSLFLGLYTFKHHHYSLHGIAFHTNWLVKLSLSGCEIKCCSFELPSLKSLFLYSVCIEDYDFKNLMAGCPNIEWLCILVNNKKLQTIVVSNPNLQFFQVCLLSSNGKIRIESPNLHSLEFVALNLDLCKVEITATTTVRELTLRKTYHKGTVIHIINEFPLLEKLVVYGPTELQNLPIDQPNLDTLVLKDCKVKDEAWYGWFGDLLKSCARSQHLSLICNSEKVIIIPKHLRHLVSVTDIKHLELEIKTLDATFKEVTDELISILPDLKTLSLTLGSTTKFFQFRIDEDGKLSAAEEVVHNPKPDKRVSISK</sequence>
<dbReference type="SUPFAM" id="SSF81383">
    <property type="entry name" value="F-box domain"/>
    <property type="match status" value="2"/>
</dbReference>
<dbReference type="PANTHER" id="PTHR31639:SF214">
    <property type="entry name" value="F-BOX DOMAIN-CONTAINING PROTEIN"/>
    <property type="match status" value="1"/>
</dbReference>
<dbReference type="AlphaFoldDB" id="K4CG01"/>
<keyword evidence="3" id="KW-1185">Reference proteome</keyword>
<evidence type="ECO:0000313" key="2">
    <source>
        <dbReference type="EnsemblPlants" id="Solyc07g054590.1.1"/>
    </source>
</evidence>
<dbReference type="OMA" id="RLILDFC"/>
<dbReference type="SMART" id="SM00256">
    <property type="entry name" value="FBOX"/>
    <property type="match status" value="2"/>
</dbReference>
<name>K4CG01_SOLLC</name>
<feature type="domain" description="F-box" evidence="1">
    <location>
        <begin position="567"/>
        <end position="603"/>
    </location>
</feature>
<organism evidence="2">
    <name type="scientific">Solanum lycopersicum</name>
    <name type="common">Tomato</name>
    <name type="synonym">Lycopersicon esculentum</name>
    <dbReference type="NCBI Taxonomy" id="4081"/>
    <lineage>
        <taxon>Eukaryota</taxon>
        <taxon>Viridiplantae</taxon>
        <taxon>Streptophyta</taxon>
        <taxon>Embryophyta</taxon>
        <taxon>Tracheophyta</taxon>
        <taxon>Spermatophyta</taxon>
        <taxon>Magnoliopsida</taxon>
        <taxon>eudicotyledons</taxon>
        <taxon>Gunneridae</taxon>
        <taxon>Pentapetalae</taxon>
        <taxon>asterids</taxon>
        <taxon>lamiids</taxon>
        <taxon>Solanales</taxon>
        <taxon>Solanaceae</taxon>
        <taxon>Solanoideae</taxon>
        <taxon>Solaneae</taxon>
        <taxon>Solanum</taxon>
        <taxon>Solanum subgen. Lycopersicon</taxon>
    </lineage>
</organism>
<dbReference type="Gene3D" id="3.80.10.10">
    <property type="entry name" value="Ribonuclease Inhibitor"/>
    <property type="match status" value="2"/>
</dbReference>
<evidence type="ECO:0000259" key="1">
    <source>
        <dbReference type="PROSITE" id="PS50181"/>
    </source>
</evidence>
<evidence type="ECO:0000313" key="3">
    <source>
        <dbReference type="Proteomes" id="UP000004994"/>
    </source>
</evidence>